<feature type="domain" description="Rab-GAP TBC" evidence="3">
    <location>
        <begin position="61"/>
        <end position="274"/>
    </location>
</feature>
<gene>
    <name evidence="4" type="ORF">SBOR_1985</name>
</gene>
<dbReference type="HOGENOM" id="CLU_019939_1_0_1"/>
<dbReference type="EMBL" id="AYSA01000080">
    <property type="protein sequence ID" value="ESZ97627.1"/>
    <property type="molecule type" value="Genomic_DNA"/>
</dbReference>
<dbReference type="PANTHER" id="PTHR22957:SF337">
    <property type="entry name" value="TBC1 DOMAIN FAMILY MEMBER 5"/>
    <property type="match status" value="1"/>
</dbReference>
<dbReference type="PANTHER" id="PTHR22957">
    <property type="entry name" value="TBC1 DOMAIN FAMILY MEMBER GTPASE-ACTIVATING PROTEIN"/>
    <property type="match status" value="1"/>
</dbReference>
<dbReference type="SMART" id="SM00164">
    <property type="entry name" value="TBC"/>
    <property type="match status" value="1"/>
</dbReference>
<feature type="compositionally biased region" description="Basic and acidic residues" evidence="2">
    <location>
        <begin position="612"/>
        <end position="627"/>
    </location>
</feature>
<dbReference type="FunFam" id="1.10.472.80:FF:000038">
    <property type="entry name" value="TBC1 domain family member 5"/>
    <property type="match status" value="1"/>
</dbReference>
<evidence type="ECO:0000256" key="1">
    <source>
        <dbReference type="ARBA" id="ARBA00022468"/>
    </source>
</evidence>
<proteinExistence type="predicted"/>
<dbReference type="STRING" id="1432307.W9CLE2"/>
<dbReference type="Proteomes" id="UP000019487">
    <property type="component" value="Unassembled WGS sequence"/>
</dbReference>
<dbReference type="PROSITE" id="PS50086">
    <property type="entry name" value="TBC_RABGAP"/>
    <property type="match status" value="1"/>
</dbReference>
<dbReference type="Gene3D" id="1.10.8.270">
    <property type="entry name" value="putative rabgap domain of human tbc1 domain family member 14 like domains"/>
    <property type="match status" value="1"/>
</dbReference>
<dbReference type="Gene3D" id="1.10.472.80">
    <property type="entry name" value="Ypt/Rab-GAP domain of gyp1p, domain 3"/>
    <property type="match status" value="1"/>
</dbReference>
<feature type="region of interest" description="Disordered" evidence="2">
    <location>
        <begin position="554"/>
        <end position="680"/>
    </location>
</feature>
<feature type="compositionally biased region" description="Polar residues" evidence="2">
    <location>
        <begin position="632"/>
        <end position="642"/>
    </location>
</feature>
<evidence type="ECO:0000256" key="2">
    <source>
        <dbReference type="SAM" id="MobiDB-lite"/>
    </source>
</evidence>
<feature type="compositionally biased region" description="Low complexity" evidence="2">
    <location>
        <begin position="353"/>
        <end position="366"/>
    </location>
</feature>
<keyword evidence="1" id="KW-0343">GTPase activation</keyword>
<feature type="compositionally biased region" description="Polar residues" evidence="2">
    <location>
        <begin position="429"/>
        <end position="441"/>
    </location>
</feature>
<evidence type="ECO:0000313" key="4">
    <source>
        <dbReference type="EMBL" id="ESZ97627.1"/>
    </source>
</evidence>
<reference evidence="4 5" key="1">
    <citation type="journal article" date="2014" name="Genome Announc.">
        <title>Draft genome sequence of Sclerotinia borealis, a psychrophilic plant pathogenic fungus.</title>
        <authorList>
            <person name="Mardanov A.V."/>
            <person name="Beletsky A.V."/>
            <person name="Kadnikov V.V."/>
            <person name="Ignatov A.N."/>
            <person name="Ravin N.V."/>
        </authorList>
    </citation>
    <scope>NUCLEOTIDE SEQUENCE [LARGE SCALE GENOMIC DNA]</scope>
    <source>
        <strain evidence="5">F-4157</strain>
    </source>
</reference>
<dbReference type="OrthoDB" id="27140at2759"/>
<feature type="region of interest" description="Disordered" evidence="2">
    <location>
        <begin position="344"/>
        <end position="369"/>
    </location>
</feature>
<evidence type="ECO:0000259" key="3">
    <source>
        <dbReference type="PROSITE" id="PS50086"/>
    </source>
</evidence>
<dbReference type="GO" id="GO:0005096">
    <property type="term" value="F:GTPase activator activity"/>
    <property type="evidence" value="ECO:0007669"/>
    <property type="project" value="UniProtKB-KW"/>
</dbReference>
<protein>
    <recommendedName>
        <fullName evidence="3">Rab-GAP TBC domain-containing protein</fullName>
    </recommendedName>
</protein>
<dbReference type="SUPFAM" id="SSF47923">
    <property type="entry name" value="Ypt/Rab-GAP domain of gyp1p"/>
    <property type="match status" value="2"/>
</dbReference>
<accession>W9CLE2</accession>
<organism evidence="4 5">
    <name type="scientific">Sclerotinia borealis (strain F-4128)</name>
    <dbReference type="NCBI Taxonomy" id="1432307"/>
    <lineage>
        <taxon>Eukaryota</taxon>
        <taxon>Fungi</taxon>
        <taxon>Dikarya</taxon>
        <taxon>Ascomycota</taxon>
        <taxon>Pezizomycotina</taxon>
        <taxon>Leotiomycetes</taxon>
        <taxon>Helotiales</taxon>
        <taxon>Sclerotiniaceae</taxon>
        <taxon>Sclerotinia</taxon>
    </lineage>
</organism>
<sequence length="728" mass="81185">MAGDEEVHIKPCRTQEIKITSWARGLEDSRSAYTSLREHFLRFIEHPNDLGSSLDPLDDDKHYAERLKSPWNTLRKDEEIRAEIFQDIERCMPEEPYFRQADTQRFMLDVLFIFCKINQDVGYRQGMHEILAPILWVVEQDCIDPGDINGDTTESETNSSDSIMKQCLDRSFIEHDAFTLLSLVMRSAKSFYELGDPGQKTSQNGIGTPQNGASPIVERSKRIHEVYLARVDPQLAKHLTDIEILPQIFLILLFGREFPFDDLLAVWDTLFAEDPELDLVDLICVAMLLRIRWQLMESNYSLALMLLLKYDCPPDPQTFVDDAIFLRDNFNATGGSKIIHKYSGKSLRRDKSSTPPGTPSDGSLSPRQILTRNRSSLTTPARFLQQQGGVEALIHGAAGAAKGVYNRGERLGINQAVRDAMEEVKKNMQGLQTPRGSNSPKRATGASRWSLDDGRVVPASTAIMATMNERNKQLAVMLDYAMKDLRSVSVSQESDREKYIEAMEITIAKVEFVKVYLEDSTMPLPISSPNLDGGSEPAISEADIPKVLLPPISDREQTASPEPSSILSGPGNALNKEADNPTKPSISTPDTLTPTEASNTPSTEPSTIIQPDTERENMRSAISERPKAPIPSRSTIAQSSFSWMLEPDQACSPNTKPSPPKASSPFLRSGKRPTSGADREKAAFLFGEDDSDFQLPIPKSPLPNAEEAFKLETLKRMKGKQVDEHTDK</sequence>
<comment type="caution">
    <text evidence="4">The sequence shown here is derived from an EMBL/GenBank/DDBJ whole genome shotgun (WGS) entry which is preliminary data.</text>
</comment>
<feature type="compositionally biased region" description="Polar residues" evidence="2">
    <location>
        <begin position="558"/>
        <end position="567"/>
    </location>
</feature>
<feature type="region of interest" description="Disordered" evidence="2">
    <location>
        <begin position="428"/>
        <end position="448"/>
    </location>
</feature>
<evidence type="ECO:0000313" key="5">
    <source>
        <dbReference type="Proteomes" id="UP000019487"/>
    </source>
</evidence>
<name>W9CLE2_SCLBF</name>
<dbReference type="Pfam" id="PF00566">
    <property type="entry name" value="RabGAP-TBC"/>
    <property type="match status" value="1"/>
</dbReference>
<keyword evidence="5" id="KW-1185">Reference proteome</keyword>
<dbReference type="AlphaFoldDB" id="W9CLE2"/>
<dbReference type="InterPro" id="IPR035969">
    <property type="entry name" value="Rab-GAP_TBC_sf"/>
</dbReference>
<dbReference type="InterPro" id="IPR000195">
    <property type="entry name" value="Rab-GAP-TBC_dom"/>
</dbReference>
<dbReference type="FunFam" id="1.10.8.270:FF:000031">
    <property type="entry name" value="TBC1 domain family member 5"/>
    <property type="match status" value="1"/>
</dbReference>
<feature type="compositionally biased region" description="Polar residues" evidence="2">
    <location>
        <begin position="582"/>
        <end position="610"/>
    </location>
</feature>